<dbReference type="InterPro" id="IPR049900">
    <property type="entry name" value="PKS_mFAS_DH"/>
</dbReference>
<sequence length="994" mass="104047">FSAFIEVSSHPVLGVGIQETAEALDRNVMTVGSLRRDEGGWDKFLSSAGEAFTRGIAVDWSRACAGGRWTDVPTYAFQRQRFWLEPAARTAGDVTAAGLGQVDHPLLGAVVELAGDQGGLVLTGSVSRKTHPWLADHAVLGTVLLPGTAFVELAITAADRAGYARVEDLTLSAPLAVPEQGDVQIQVVVGPVGETGHREVSIHSRDDADAPWTLHASGVLAQEPNSAPALTQWPPADAIELDVDYAHVAERGYDYGPTFQGLQRVWKRGDEIFAEVALDEPADAFAVHPALLDAALHPLLPGIAGKDRDLSLPFAWSDVQVHATNATHLRVHLTPTGTDGHALHAADATGAPVVTAGSLLSRPVDITALQRAATTSDDALLQVTWVAAPLGEPSADRPAIAVLGAGSLDGLPDARRHENLAALPDPVPAWVIAAAPAAPGRDVASDVRSVTSGVLALVQEWLAEERFTGSRLVVVTRNAVRASDADVVELASSGIWGLLRTAQTENPGRIVLADVDDASWDAFPAAVATGEPQFALRGGAALVPRVARASAPGEPVAWRADGTVLITGGTGGLGALTARHLVAEHGVRSLLLVSRRGLDAPGAADLRDELRGLGATVTVAAGDVADRDELSMILATIPEDRPLTAVVHTAGVLDDGVFGSLTPDRLAAVFRPKVDAAWNLHRLTRDADLSAFVLYSSFAGVLGSAGQANYAAANTFLDALAEHRRALGLPATSLAWGFWAESSGMTGHLGAVERRRLSRDGIVPLPSRRGLDLFDRALALDGALAAPAHVDVAGLRARGEVPAILRGLVHGASRRTAAPGRPAPGPSLAERLAGLTADERVHHLTDLVRAEAAAVLGHAGRDAVGRDRAFKELGFDSLTAVELRNRLNALTGLRLPAALVFDHPTPHAVAGHLAAQFPATGGSSPAEEIARWEASLWSAPAGISDHDEIADRLEQIVVRLRGTARKKPTGAADDITTAPVEDLLDLIDEEFNLS</sequence>
<feature type="active site" description="Proton donor; for dehydratase activity" evidence="4">
    <location>
        <position position="293"/>
    </location>
</feature>
<keyword evidence="3" id="KW-0808">Transferase</keyword>
<dbReference type="PANTHER" id="PTHR43775">
    <property type="entry name" value="FATTY ACID SYNTHASE"/>
    <property type="match status" value="1"/>
</dbReference>
<dbReference type="PROSITE" id="PS00012">
    <property type="entry name" value="PHOSPHOPANTETHEINE"/>
    <property type="match status" value="1"/>
</dbReference>
<dbReference type="InterPro" id="IPR036291">
    <property type="entry name" value="NAD(P)-bd_dom_sf"/>
</dbReference>
<dbReference type="InterPro" id="IPR013968">
    <property type="entry name" value="PKS_KR"/>
</dbReference>
<dbReference type="SUPFAM" id="SSF51735">
    <property type="entry name" value="NAD(P)-binding Rossmann-fold domains"/>
    <property type="match status" value="2"/>
</dbReference>
<dbReference type="Pfam" id="PF00550">
    <property type="entry name" value="PP-binding"/>
    <property type="match status" value="1"/>
</dbReference>
<keyword evidence="8" id="KW-1185">Reference proteome</keyword>
<dbReference type="PANTHER" id="PTHR43775:SF51">
    <property type="entry name" value="INACTIVE PHENOLPHTHIOCEROL SYNTHESIS POLYKETIDE SYNTHASE TYPE I PKS1-RELATED"/>
    <property type="match status" value="1"/>
</dbReference>
<dbReference type="RefSeq" id="WP_161101661.1">
    <property type="nucleotide sequence ID" value="NZ_WUTW01000001.1"/>
</dbReference>
<feature type="non-terminal residue" evidence="7">
    <location>
        <position position="1"/>
    </location>
</feature>
<evidence type="ECO:0000256" key="4">
    <source>
        <dbReference type="PROSITE-ProRule" id="PRU01363"/>
    </source>
</evidence>
<dbReference type="PROSITE" id="PS52019">
    <property type="entry name" value="PKS_MFAS_DH"/>
    <property type="match status" value="1"/>
</dbReference>
<dbReference type="InterPro" id="IPR050091">
    <property type="entry name" value="PKS_NRPS_Biosynth_Enz"/>
</dbReference>
<name>A0A6I4W202_9ACTN</name>
<comment type="caution">
    <text evidence="7">The sequence shown here is derived from an EMBL/GenBank/DDBJ whole genome shotgun (WGS) entry which is preliminary data.</text>
</comment>
<accession>A0A6I4W202</accession>
<dbReference type="InterPro" id="IPR001227">
    <property type="entry name" value="Ac_transferase_dom_sf"/>
</dbReference>
<keyword evidence="1" id="KW-0596">Phosphopantetheine</keyword>
<dbReference type="InterPro" id="IPR057326">
    <property type="entry name" value="KR_dom"/>
</dbReference>
<dbReference type="InterPro" id="IPR036736">
    <property type="entry name" value="ACP-like_sf"/>
</dbReference>
<protein>
    <submittedName>
        <fullName evidence="7">SDR family NAD(P)-dependent oxidoreductase</fullName>
    </submittedName>
</protein>
<feature type="region of interest" description="C-terminal hotdog fold" evidence="4">
    <location>
        <begin position="238"/>
        <end position="370"/>
    </location>
</feature>
<dbReference type="InterPro" id="IPR049552">
    <property type="entry name" value="PKS_DH_N"/>
</dbReference>
<keyword evidence="2" id="KW-0597">Phosphoprotein</keyword>
<dbReference type="Pfam" id="PF22953">
    <property type="entry name" value="SpnB_Rossmann"/>
    <property type="match status" value="1"/>
</dbReference>
<dbReference type="GO" id="GO:0004312">
    <property type="term" value="F:fatty acid synthase activity"/>
    <property type="evidence" value="ECO:0007669"/>
    <property type="project" value="TreeGrafter"/>
</dbReference>
<evidence type="ECO:0000259" key="5">
    <source>
        <dbReference type="PROSITE" id="PS50075"/>
    </source>
</evidence>
<dbReference type="AlphaFoldDB" id="A0A6I4W202"/>
<organism evidence="7 8">
    <name type="scientific">Actinomadura rayongensis</name>
    <dbReference type="NCBI Taxonomy" id="1429076"/>
    <lineage>
        <taxon>Bacteria</taxon>
        <taxon>Bacillati</taxon>
        <taxon>Actinomycetota</taxon>
        <taxon>Actinomycetes</taxon>
        <taxon>Streptosporangiales</taxon>
        <taxon>Thermomonosporaceae</taxon>
        <taxon>Actinomadura</taxon>
    </lineage>
</organism>
<dbReference type="InterPro" id="IPR055123">
    <property type="entry name" value="SpnB-like_Rossmann"/>
</dbReference>
<gene>
    <name evidence="7" type="ORF">GQ466_05670</name>
</gene>
<dbReference type="Gene3D" id="3.10.129.110">
    <property type="entry name" value="Polyketide synthase dehydratase"/>
    <property type="match status" value="1"/>
</dbReference>
<dbReference type="CDD" id="cd08956">
    <property type="entry name" value="KR_3_FAS_SDR_x"/>
    <property type="match status" value="1"/>
</dbReference>
<dbReference type="OrthoDB" id="4537517at2"/>
<dbReference type="Gene3D" id="3.40.50.720">
    <property type="entry name" value="NAD(P)-binding Rossmann-like Domain"/>
    <property type="match status" value="1"/>
</dbReference>
<dbReference type="SMART" id="SM01294">
    <property type="entry name" value="PKS_PP_betabranch"/>
    <property type="match status" value="1"/>
</dbReference>
<evidence type="ECO:0000256" key="2">
    <source>
        <dbReference type="ARBA" id="ARBA00022553"/>
    </source>
</evidence>
<dbReference type="Gene3D" id="1.10.1200.10">
    <property type="entry name" value="ACP-like"/>
    <property type="match status" value="1"/>
</dbReference>
<dbReference type="SMART" id="SM00822">
    <property type="entry name" value="PKS_KR"/>
    <property type="match status" value="1"/>
</dbReference>
<feature type="domain" description="PKS/mFAS DH" evidence="6">
    <location>
        <begin position="104"/>
        <end position="370"/>
    </location>
</feature>
<dbReference type="InterPro" id="IPR009081">
    <property type="entry name" value="PP-bd_ACP"/>
</dbReference>
<feature type="domain" description="Carrier" evidence="5">
    <location>
        <begin position="842"/>
        <end position="917"/>
    </location>
</feature>
<feature type="region of interest" description="N-terminal hotdog fold" evidence="4">
    <location>
        <begin position="104"/>
        <end position="227"/>
    </location>
</feature>
<evidence type="ECO:0000259" key="6">
    <source>
        <dbReference type="PROSITE" id="PS52019"/>
    </source>
</evidence>
<evidence type="ECO:0000256" key="1">
    <source>
        <dbReference type="ARBA" id="ARBA00022450"/>
    </source>
</evidence>
<dbReference type="SMART" id="SM00823">
    <property type="entry name" value="PKS_PP"/>
    <property type="match status" value="1"/>
</dbReference>
<proteinExistence type="predicted"/>
<dbReference type="InterPro" id="IPR006162">
    <property type="entry name" value="Ppantetheine_attach_site"/>
</dbReference>
<dbReference type="Pfam" id="PF14765">
    <property type="entry name" value="PS-DH"/>
    <property type="match status" value="1"/>
</dbReference>
<dbReference type="Pfam" id="PF08659">
    <property type="entry name" value="KR"/>
    <property type="match status" value="1"/>
</dbReference>
<dbReference type="InterPro" id="IPR042104">
    <property type="entry name" value="PKS_dehydratase_sf"/>
</dbReference>
<dbReference type="Proteomes" id="UP000431901">
    <property type="component" value="Unassembled WGS sequence"/>
</dbReference>
<evidence type="ECO:0000256" key="3">
    <source>
        <dbReference type="ARBA" id="ARBA00022679"/>
    </source>
</evidence>
<dbReference type="GO" id="GO:0006633">
    <property type="term" value="P:fatty acid biosynthetic process"/>
    <property type="evidence" value="ECO:0007669"/>
    <property type="project" value="TreeGrafter"/>
</dbReference>
<dbReference type="Gene3D" id="3.30.70.3290">
    <property type="match status" value="1"/>
</dbReference>
<dbReference type="SUPFAM" id="SSF47336">
    <property type="entry name" value="ACP-like"/>
    <property type="match status" value="1"/>
</dbReference>
<reference evidence="7 8" key="1">
    <citation type="submission" date="2019-12" db="EMBL/GenBank/DDBJ databases">
        <title>Nocardia macrotermitis sp. nov. and Nocardia aurantia sp. nov., isolated from the gut of the fungus growing-termite Macrotermes natalensis.</title>
        <authorList>
            <person name="Christine B."/>
            <person name="Rene B."/>
        </authorList>
    </citation>
    <scope>NUCLEOTIDE SEQUENCE [LARGE SCALE GENOMIC DNA]</scope>
    <source>
        <strain evidence="7 8">DSM 102126</strain>
    </source>
</reference>
<dbReference type="SMART" id="SM00826">
    <property type="entry name" value="PKS_DH"/>
    <property type="match status" value="1"/>
</dbReference>
<dbReference type="InterPro" id="IPR020807">
    <property type="entry name" value="PKS_DH"/>
</dbReference>
<feature type="active site" description="Proton acceptor; for dehydratase activity" evidence="4">
    <location>
        <position position="137"/>
    </location>
</feature>
<dbReference type="GO" id="GO:0031177">
    <property type="term" value="F:phosphopantetheine binding"/>
    <property type="evidence" value="ECO:0007669"/>
    <property type="project" value="InterPro"/>
</dbReference>
<dbReference type="Pfam" id="PF21089">
    <property type="entry name" value="PKS_DH_N"/>
    <property type="match status" value="1"/>
</dbReference>
<evidence type="ECO:0000313" key="7">
    <source>
        <dbReference type="EMBL" id="MXQ63513.1"/>
    </source>
</evidence>
<evidence type="ECO:0000313" key="8">
    <source>
        <dbReference type="Proteomes" id="UP000431901"/>
    </source>
</evidence>
<dbReference type="Gene3D" id="3.40.366.10">
    <property type="entry name" value="Malonyl-Coenzyme A Acyl Carrier Protein, domain 2"/>
    <property type="match status" value="1"/>
</dbReference>
<dbReference type="EMBL" id="WUTW01000001">
    <property type="protein sequence ID" value="MXQ63513.1"/>
    <property type="molecule type" value="Genomic_DNA"/>
</dbReference>
<dbReference type="PROSITE" id="PS50075">
    <property type="entry name" value="CARRIER"/>
    <property type="match status" value="1"/>
</dbReference>
<dbReference type="FunFam" id="1.10.1200.10:FF:000007">
    <property type="entry name" value="Probable polyketide synthase pks17"/>
    <property type="match status" value="1"/>
</dbReference>
<dbReference type="InterPro" id="IPR020806">
    <property type="entry name" value="PKS_PP-bd"/>
</dbReference>
<dbReference type="InterPro" id="IPR049551">
    <property type="entry name" value="PKS_DH_C"/>
</dbReference>